<gene>
    <name evidence="2" type="ORF">UFOPK4112_01982</name>
</gene>
<evidence type="ECO:0000259" key="1">
    <source>
        <dbReference type="Pfam" id="PF07603"/>
    </source>
</evidence>
<dbReference type="Pfam" id="PF07603">
    <property type="entry name" value="Lcl_C"/>
    <property type="match status" value="1"/>
</dbReference>
<dbReference type="PANTHER" id="PTHR35812">
    <property type="entry name" value="LIPOPROTEIN"/>
    <property type="match status" value="1"/>
</dbReference>
<reference evidence="2" key="1">
    <citation type="submission" date="2020-05" db="EMBL/GenBank/DDBJ databases">
        <authorList>
            <person name="Chiriac C."/>
            <person name="Salcher M."/>
            <person name="Ghai R."/>
            <person name="Kavagutti S V."/>
        </authorList>
    </citation>
    <scope>NUCLEOTIDE SEQUENCE</scope>
</reference>
<dbReference type="PANTHER" id="PTHR35812:SF1">
    <property type="entry name" value="LIPOPROTEIN"/>
    <property type="match status" value="1"/>
</dbReference>
<evidence type="ECO:0000313" key="2">
    <source>
        <dbReference type="EMBL" id="CAB5034049.1"/>
    </source>
</evidence>
<name>A0A6J7RZ04_9ZZZZ</name>
<proteinExistence type="predicted"/>
<sequence>MNINGRVKVKTLKAQFFEEFGLTIRVYDGRSFADDNATLASIRRGESIGGEFSPRKNTKVGNLEDKIKELFGLKTQIAGSDNSYLCDNNMTLAKAKEDDDARIIQKTKKADKVSNSGTEKTSGSIVIKEMSFKGELSNKAFNQILFWNEGDALSDIESFESTTDLYSVIFNSPVLGNCDNLEEFYENESEFWQNIEEYKDKYGINENRLWELITNSYCSMLAKNYIYRDVGEFEINDIDLSPNIELFIKLLVNKELKYDDHPEILGLTIANSFVQSYEETELDVELFNFDEGPEFITITDYKHLFPNRPATQEISINEFNINDICLLFSQSSNGAAFIEDILDYINNNFESEIEIEIEIEIEDVVNYLKTKSENLDFTRIIKESKVDFYEWVSSCNSANETQNFAKILKIHKLIIEKEGKLFYFSSDKIIVENAERKSMRDIINLMCNDEITLDQIAGIYDTENDTQVLLNQQNIVLIDRDFFDNNDGTVTDKITKLTWQRFSVGQQWDGVSCIGEAVKIDWAQAMELQTDFGGYSDWRLPSVEELESLYYSPNGKYNIRLNGEYGSPDQIEPPTINSEYFPNTPSGIFWSSHSASTVGDGGVYARSVDFSKGESRKNTKTYGNYVRLVRG</sequence>
<dbReference type="EMBL" id="CAFBPM010000053">
    <property type="protein sequence ID" value="CAB5034049.1"/>
    <property type="molecule type" value="Genomic_DNA"/>
</dbReference>
<protein>
    <submittedName>
        <fullName evidence="2">Unannotated protein</fullName>
    </submittedName>
</protein>
<dbReference type="AlphaFoldDB" id="A0A6J7RZ04"/>
<organism evidence="2">
    <name type="scientific">freshwater metagenome</name>
    <dbReference type="NCBI Taxonomy" id="449393"/>
    <lineage>
        <taxon>unclassified sequences</taxon>
        <taxon>metagenomes</taxon>
        <taxon>ecological metagenomes</taxon>
    </lineage>
</organism>
<dbReference type="InterPro" id="IPR011460">
    <property type="entry name" value="Lcl_C"/>
</dbReference>
<accession>A0A6J7RZ04</accession>
<feature type="domain" description="Lcl C-terminal" evidence="1">
    <location>
        <begin position="488"/>
        <end position="630"/>
    </location>
</feature>